<reference evidence="4 5" key="3">
    <citation type="submission" date="2020-08" db="EMBL/GenBank/DDBJ databases">
        <title>Genomic Encyclopedia of Type Strains, Phase IV (KMG-IV): sequencing the most valuable type-strain genomes for metagenomic binning, comparative biology and taxonomic classification.</title>
        <authorList>
            <person name="Goeker M."/>
        </authorList>
    </citation>
    <scope>NUCLEOTIDE SEQUENCE [LARGE SCALE GENOMIC DNA]</scope>
    <source>
        <strain evidence="4 5">DSM 100774</strain>
    </source>
</reference>
<dbReference type="Proteomes" id="UP000642938">
    <property type="component" value="Unassembled WGS sequence"/>
</dbReference>
<dbReference type="Proteomes" id="UP000532273">
    <property type="component" value="Unassembled WGS sequence"/>
</dbReference>
<reference evidence="6" key="2">
    <citation type="journal article" date="2019" name="Int. J. Syst. Evol. Microbiol.">
        <title>The Global Catalogue of Microorganisms (GCM) 10K type strain sequencing project: providing services to taxonomists for standard genome sequencing and annotation.</title>
        <authorList>
            <consortium name="The Broad Institute Genomics Platform"/>
            <consortium name="The Broad Institute Genome Sequencing Center for Infectious Disease"/>
            <person name="Wu L."/>
            <person name="Ma J."/>
        </authorList>
    </citation>
    <scope>NUCLEOTIDE SEQUENCE [LARGE SCALE GENOMIC DNA]</scope>
    <source>
        <strain evidence="6">CGMCC 1.15287</strain>
    </source>
</reference>
<evidence type="ECO:0000313" key="6">
    <source>
        <dbReference type="Proteomes" id="UP000642938"/>
    </source>
</evidence>
<evidence type="ECO:0000313" key="5">
    <source>
        <dbReference type="Proteomes" id="UP000532273"/>
    </source>
</evidence>
<evidence type="ECO:0000256" key="1">
    <source>
        <dbReference type="SAM" id="SignalP"/>
    </source>
</evidence>
<keyword evidence="1" id="KW-0732">Signal</keyword>
<evidence type="ECO:0000259" key="2">
    <source>
        <dbReference type="Pfam" id="PF11412"/>
    </source>
</evidence>
<dbReference type="EMBL" id="JACIEF010000002">
    <property type="protein sequence ID" value="MBB4107547.1"/>
    <property type="molecule type" value="Genomic_DNA"/>
</dbReference>
<sequence>MKKTLLTLATVLLISINSFGQIMKPVTWSYAAKRINASEAIIYMKATIDKGWHLYSQFVKEGGPVKTTFTFNPAPGYSLIGKTTEPKPVTRHEPTFKMDVSFFEQSAIFQQKIKLKGKSTTVKGKVEFMVCNDTQCLPPDEVEFNVPVK</sequence>
<reference evidence="3" key="1">
    <citation type="journal article" date="2014" name="Int. J. Syst. Evol. Microbiol.">
        <title>Complete genome of a new Firmicutes species belonging to the dominant human colonic microbiota ('Ruminococcus bicirculans') reveals two chromosomes and a selective capacity to utilize plant glucans.</title>
        <authorList>
            <consortium name="NISC Comparative Sequencing Program"/>
            <person name="Wegmann U."/>
            <person name="Louis P."/>
            <person name="Goesmann A."/>
            <person name="Henrissat B."/>
            <person name="Duncan S.H."/>
            <person name="Flint H.J."/>
        </authorList>
    </citation>
    <scope>NUCLEOTIDE SEQUENCE</scope>
    <source>
        <strain evidence="3">CGMCC 1.15287</strain>
    </source>
</reference>
<name>A0A7W6K9G2_9SPHI</name>
<organism evidence="4 5">
    <name type="scientific">Pedobacter zeae</name>
    <dbReference type="NCBI Taxonomy" id="1737356"/>
    <lineage>
        <taxon>Bacteria</taxon>
        <taxon>Pseudomonadati</taxon>
        <taxon>Bacteroidota</taxon>
        <taxon>Sphingobacteriia</taxon>
        <taxon>Sphingobacteriales</taxon>
        <taxon>Sphingobacteriaceae</taxon>
        <taxon>Pedobacter</taxon>
    </lineage>
</organism>
<dbReference type="RefSeq" id="WP_183761721.1">
    <property type="nucleotide sequence ID" value="NZ_BMHZ01000001.1"/>
</dbReference>
<dbReference type="Pfam" id="PF11412">
    <property type="entry name" value="DsbD_N"/>
    <property type="match status" value="1"/>
</dbReference>
<accession>A0A7W6K9G2</accession>
<dbReference type="InterPro" id="IPR028250">
    <property type="entry name" value="DsbDN"/>
</dbReference>
<evidence type="ECO:0000313" key="3">
    <source>
        <dbReference type="EMBL" id="GGG98618.1"/>
    </source>
</evidence>
<dbReference type="InterPro" id="IPR036929">
    <property type="entry name" value="DsbDN_sf"/>
</dbReference>
<dbReference type="EMBL" id="BMHZ01000001">
    <property type="protein sequence ID" value="GGG98618.1"/>
    <property type="molecule type" value="Genomic_DNA"/>
</dbReference>
<protein>
    <recommendedName>
        <fullName evidence="2">Thiol:disulfide interchange protein DsbD N-terminal domain-containing protein</fullName>
    </recommendedName>
</protein>
<reference evidence="3" key="4">
    <citation type="submission" date="2024-05" db="EMBL/GenBank/DDBJ databases">
        <authorList>
            <person name="Sun Q."/>
            <person name="Zhou Y."/>
        </authorList>
    </citation>
    <scope>NUCLEOTIDE SEQUENCE</scope>
    <source>
        <strain evidence="3">CGMCC 1.15287</strain>
    </source>
</reference>
<feature type="signal peptide" evidence="1">
    <location>
        <begin position="1"/>
        <end position="20"/>
    </location>
</feature>
<gene>
    <name evidence="3" type="ORF">GCM10007422_11000</name>
    <name evidence="4" type="ORF">GGQ60_001528</name>
</gene>
<keyword evidence="6" id="KW-1185">Reference proteome</keyword>
<feature type="domain" description="Thiol:disulfide interchange protein DsbD N-terminal" evidence="2">
    <location>
        <begin position="37"/>
        <end position="145"/>
    </location>
</feature>
<comment type="caution">
    <text evidence="4">The sequence shown here is derived from an EMBL/GenBank/DDBJ whole genome shotgun (WGS) entry which is preliminary data.</text>
</comment>
<evidence type="ECO:0000313" key="4">
    <source>
        <dbReference type="EMBL" id="MBB4107547.1"/>
    </source>
</evidence>
<proteinExistence type="predicted"/>
<dbReference type="AlphaFoldDB" id="A0A7W6K9G2"/>
<dbReference type="Gene3D" id="2.60.40.1250">
    <property type="entry name" value="Thiol:disulfide interchange protein DsbD, N-terminal domain"/>
    <property type="match status" value="1"/>
</dbReference>
<feature type="chain" id="PRO_5031489432" description="Thiol:disulfide interchange protein DsbD N-terminal domain-containing protein" evidence="1">
    <location>
        <begin position="21"/>
        <end position="149"/>
    </location>
</feature>